<evidence type="ECO:0000313" key="1">
    <source>
        <dbReference type="EMBL" id="GGG44105.1"/>
    </source>
</evidence>
<dbReference type="RefSeq" id="WP_188557751.1">
    <property type="nucleotide sequence ID" value="NZ_BMGS01000005.1"/>
</dbReference>
<protein>
    <submittedName>
        <fullName evidence="1">Uncharacterized protein</fullName>
    </submittedName>
</protein>
<organism evidence="1 2">
    <name type="scientific">Hymenobacter glacieicola</name>
    <dbReference type="NCBI Taxonomy" id="1562124"/>
    <lineage>
        <taxon>Bacteria</taxon>
        <taxon>Pseudomonadati</taxon>
        <taxon>Bacteroidota</taxon>
        <taxon>Cytophagia</taxon>
        <taxon>Cytophagales</taxon>
        <taxon>Hymenobacteraceae</taxon>
        <taxon>Hymenobacter</taxon>
    </lineage>
</organism>
<comment type="caution">
    <text evidence="1">The sequence shown here is derived from an EMBL/GenBank/DDBJ whole genome shotgun (WGS) entry which is preliminary data.</text>
</comment>
<dbReference type="EMBL" id="BMGS01000005">
    <property type="protein sequence ID" value="GGG44105.1"/>
    <property type="molecule type" value="Genomic_DNA"/>
</dbReference>
<sequence length="124" mass="13988">MSHVSPAVTAFPSPGLVVSYADGLRYVKHRLNSFAHGALKPWAESQGMNYTMVVNLKNSQLAKQTPLLVQRILLTFGFETDPIRLMQDGQQSYQFLFRTPEQLQLFHSQLSFYEPEGPSSSPSR</sequence>
<keyword evidence="2" id="KW-1185">Reference proteome</keyword>
<evidence type="ECO:0000313" key="2">
    <source>
        <dbReference type="Proteomes" id="UP000601361"/>
    </source>
</evidence>
<reference evidence="2" key="1">
    <citation type="journal article" date="2019" name="Int. J. Syst. Evol. Microbiol.">
        <title>The Global Catalogue of Microorganisms (GCM) 10K type strain sequencing project: providing services to taxonomists for standard genome sequencing and annotation.</title>
        <authorList>
            <consortium name="The Broad Institute Genomics Platform"/>
            <consortium name="The Broad Institute Genome Sequencing Center for Infectious Disease"/>
            <person name="Wu L."/>
            <person name="Ma J."/>
        </authorList>
    </citation>
    <scope>NUCLEOTIDE SEQUENCE [LARGE SCALE GENOMIC DNA]</scope>
    <source>
        <strain evidence="2">CGMCC 1.12990</strain>
    </source>
</reference>
<gene>
    <name evidence="1" type="ORF">GCM10011378_20520</name>
</gene>
<proteinExistence type="predicted"/>
<accession>A0ABQ1WSK6</accession>
<dbReference type="Proteomes" id="UP000601361">
    <property type="component" value="Unassembled WGS sequence"/>
</dbReference>
<name>A0ABQ1WSK6_9BACT</name>